<dbReference type="AlphaFoldDB" id="A0A1G2V657"/>
<keyword evidence="2" id="KW-0328">Glycosyltransferase</keyword>
<protein>
    <recommendedName>
        <fullName evidence="4">Glycosyltransferase 2-like domain-containing protein</fullName>
    </recommendedName>
</protein>
<proteinExistence type="inferred from homology"/>
<dbReference type="FunFam" id="3.90.550.10:FF:000122">
    <property type="entry name" value="Dolichol-phosphate mannosyltransferase subunit 1"/>
    <property type="match status" value="1"/>
</dbReference>
<dbReference type="STRING" id="1802782.A2544_01085"/>
<sequence>MGKKVIIIPTYNEAQNIASIIERVRVYDKDSSILVVDDSSPDGTARIVTGLMTNDSKISLLLRKGKEGLGKAYLHAFKEVLMKNETEWIQMLDADFSHDPKYLPAILKASNDADVVIGSRYVLGGGTSGWPFWRRFLSKFANFYCKVITGMPVNDATAGFIFMRTRIMREAGLDDIKSRGHAFQVELKYRLWKKGARIVEIPVVLPNRHLGNSKMSKGIIGEAVWAPWKMRLNKLI</sequence>
<evidence type="ECO:0000256" key="2">
    <source>
        <dbReference type="ARBA" id="ARBA00022676"/>
    </source>
</evidence>
<organism evidence="5 6">
    <name type="scientific">Candidatus Zambryskibacteria bacterium RIFOXYD2_FULL_43_10</name>
    <dbReference type="NCBI Taxonomy" id="1802782"/>
    <lineage>
        <taxon>Bacteria</taxon>
        <taxon>Candidatus Zambryskiibacteriota</taxon>
    </lineage>
</organism>
<comment type="caution">
    <text evidence="5">The sequence shown here is derived from an EMBL/GenBank/DDBJ whole genome shotgun (WGS) entry which is preliminary data.</text>
</comment>
<dbReference type="InterPro" id="IPR001173">
    <property type="entry name" value="Glyco_trans_2-like"/>
</dbReference>
<dbReference type="Proteomes" id="UP000176868">
    <property type="component" value="Unassembled WGS sequence"/>
</dbReference>
<evidence type="ECO:0000313" key="5">
    <source>
        <dbReference type="EMBL" id="OHB17104.1"/>
    </source>
</evidence>
<keyword evidence="3" id="KW-0808">Transferase</keyword>
<reference evidence="5 6" key="1">
    <citation type="journal article" date="2016" name="Nat. Commun.">
        <title>Thousands of microbial genomes shed light on interconnected biogeochemical processes in an aquifer system.</title>
        <authorList>
            <person name="Anantharaman K."/>
            <person name="Brown C.T."/>
            <person name="Hug L.A."/>
            <person name="Sharon I."/>
            <person name="Castelle C.J."/>
            <person name="Probst A.J."/>
            <person name="Thomas B.C."/>
            <person name="Singh A."/>
            <person name="Wilkins M.J."/>
            <person name="Karaoz U."/>
            <person name="Brodie E.L."/>
            <person name="Williams K.H."/>
            <person name="Hubbard S.S."/>
            <person name="Banfield J.F."/>
        </authorList>
    </citation>
    <scope>NUCLEOTIDE SEQUENCE [LARGE SCALE GENOMIC DNA]</scope>
</reference>
<evidence type="ECO:0000256" key="1">
    <source>
        <dbReference type="ARBA" id="ARBA00006739"/>
    </source>
</evidence>
<dbReference type="InterPro" id="IPR029044">
    <property type="entry name" value="Nucleotide-diphossugar_trans"/>
</dbReference>
<dbReference type="InterPro" id="IPR039528">
    <property type="entry name" value="DPM1-like"/>
</dbReference>
<accession>A0A1G2V657</accession>
<dbReference type="SUPFAM" id="SSF53448">
    <property type="entry name" value="Nucleotide-diphospho-sugar transferases"/>
    <property type="match status" value="1"/>
</dbReference>
<evidence type="ECO:0000256" key="3">
    <source>
        <dbReference type="ARBA" id="ARBA00022679"/>
    </source>
</evidence>
<dbReference type="Gene3D" id="3.90.550.10">
    <property type="entry name" value="Spore Coat Polysaccharide Biosynthesis Protein SpsA, Chain A"/>
    <property type="match status" value="1"/>
</dbReference>
<name>A0A1G2V657_9BACT</name>
<evidence type="ECO:0000259" key="4">
    <source>
        <dbReference type="Pfam" id="PF00535"/>
    </source>
</evidence>
<evidence type="ECO:0000313" key="6">
    <source>
        <dbReference type="Proteomes" id="UP000176868"/>
    </source>
</evidence>
<dbReference type="Pfam" id="PF00535">
    <property type="entry name" value="Glycos_transf_2"/>
    <property type="match status" value="1"/>
</dbReference>
<dbReference type="GO" id="GO:0009247">
    <property type="term" value="P:glycolipid biosynthetic process"/>
    <property type="evidence" value="ECO:0007669"/>
    <property type="project" value="TreeGrafter"/>
</dbReference>
<dbReference type="CDD" id="cd06442">
    <property type="entry name" value="DPM1_like"/>
    <property type="match status" value="1"/>
</dbReference>
<comment type="similarity">
    <text evidence="1">Belongs to the glycosyltransferase 2 family.</text>
</comment>
<feature type="domain" description="Glycosyltransferase 2-like" evidence="4">
    <location>
        <begin position="6"/>
        <end position="170"/>
    </location>
</feature>
<dbReference type="GO" id="GO:0004582">
    <property type="term" value="F:dolichyl-phosphate beta-D-mannosyltransferase activity"/>
    <property type="evidence" value="ECO:0007669"/>
    <property type="project" value="InterPro"/>
</dbReference>
<dbReference type="EMBL" id="MHWZ01000029">
    <property type="protein sequence ID" value="OHB17104.1"/>
    <property type="molecule type" value="Genomic_DNA"/>
</dbReference>
<dbReference type="PANTHER" id="PTHR43398:SF1">
    <property type="entry name" value="DOLICHOL-PHOSPHATE MANNOSYLTRANSFERASE SUBUNIT 1"/>
    <property type="match status" value="1"/>
</dbReference>
<dbReference type="PANTHER" id="PTHR43398">
    <property type="entry name" value="DOLICHOL-PHOSPHATE MANNOSYLTRANSFERASE SUBUNIT 1"/>
    <property type="match status" value="1"/>
</dbReference>
<gene>
    <name evidence="5" type="ORF">A2544_01085</name>
</gene>
<dbReference type="GO" id="GO:0016020">
    <property type="term" value="C:membrane"/>
    <property type="evidence" value="ECO:0007669"/>
    <property type="project" value="GOC"/>
</dbReference>